<dbReference type="KEGG" id="mcol:MCOLE_v1c00270"/>
<dbReference type="Pfam" id="PF04231">
    <property type="entry name" value="Endonuclease_1"/>
    <property type="match status" value="1"/>
</dbReference>
<evidence type="ECO:0000313" key="4">
    <source>
        <dbReference type="EMBL" id="ATZ20542.1"/>
    </source>
</evidence>
<keyword evidence="3" id="KW-0732">Signal</keyword>
<evidence type="ECO:0000256" key="1">
    <source>
        <dbReference type="ARBA" id="ARBA00022722"/>
    </source>
</evidence>
<dbReference type="PANTHER" id="PTHR33607">
    <property type="entry name" value="ENDONUCLEASE-1"/>
    <property type="match status" value="1"/>
</dbReference>
<dbReference type="PROSITE" id="PS51257">
    <property type="entry name" value="PROKAR_LIPOPROTEIN"/>
    <property type="match status" value="1"/>
</dbReference>
<organism evidence="4 5">
    <name type="scientific">Mesoplasma coleopterae</name>
    <dbReference type="NCBI Taxonomy" id="324078"/>
    <lineage>
        <taxon>Bacteria</taxon>
        <taxon>Bacillati</taxon>
        <taxon>Mycoplasmatota</taxon>
        <taxon>Mollicutes</taxon>
        <taxon>Entomoplasmatales</taxon>
        <taxon>Entomoplasmataceae</taxon>
        <taxon>Mesoplasma</taxon>
    </lineage>
</organism>
<keyword evidence="1" id="KW-0540">Nuclease</keyword>
<dbReference type="Proteomes" id="UP000232221">
    <property type="component" value="Chromosome"/>
</dbReference>
<dbReference type="AlphaFoldDB" id="A0A2K8P1A7"/>
<dbReference type="PANTHER" id="PTHR33607:SF2">
    <property type="entry name" value="ENDONUCLEASE-1"/>
    <property type="match status" value="1"/>
</dbReference>
<accession>A0A2K8P1A7</accession>
<evidence type="ECO:0000256" key="3">
    <source>
        <dbReference type="SAM" id="SignalP"/>
    </source>
</evidence>
<protein>
    <submittedName>
        <fullName evidence="4">Ribonuclease</fullName>
    </submittedName>
</protein>
<name>A0A2K8P1A7_9MOLU</name>
<dbReference type="OrthoDB" id="9801679at2"/>
<dbReference type="InterPro" id="IPR044925">
    <property type="entry name" value="His-Me_finger_sf"/>
</dbReference>
<feature type="signal peptide" evidence="3">
    <location>
        <begin position="1"/>
        <end position="21"/>
    </location>
</feature>
<proteinExistence type="predicted"/>
<gene>
    <name evidence="4" type="ORF">MCOLE_v1c00270</name>
</gene>
<feature type="chain" id="PRO_5014713524" evidence="3">
    <location>
        <begin position="22"/>
        <end position="378"/>
    </location>
</feature>
<dbReference type="RefSeq" id="WP_100670401.1">
    <property type="nucleotide sequence ID" value="NZ_CP022510.1"/>
</dbReference>
<sequence length="378" mass="43196">MKKLLIILSTFSLSASTFSFTVSCSNEKDFRGGTVKLNEISNLKLNIGYVKANTPSLIAITFASKNSGILPKGTTANDFYVTDITDSSALLYGKESSKIFDSKKQYAVNIVFEIKNESLDVPIDYDQLNVGIWNQNSQGFYYSNNSEAEYYDSTKNLSGEALKNELYTISHKNFVTLSYDTAKEALVQTDLIVKDGETFIYGFYDGQLYKPKWEGGQSNDTWNREHIWPQSKFDKSTSRGDLHNLRACNVKTNAVRGNRYFKDSLTSTEKNTIVSSDAYFPGKDFKGDVSRALMYMAIQYKDLNLTNNESLIKPTNAKYMGVLDILLKWHKEDPVDAFEMQRNEIIYKHYQKNRNPFIDHPEYAHLIWENKTISDLLE</sequence>
<dbReference type="InterPro" id="IPR007346">
    <property type="entry name" value="Endonuclease-I"/>
</dbReference>
<dbReference type="GO" id="GO:0004518">
    <property type="term" value="F:nuclease activity"/>
    <property type="evidence" value="ECO:0007669"/>
    <property type="project" value="UniProtKB-KW"/>
</dbReference>
<evidence type="ECO:0000313" key="5">
    <source>
        <dbReference type="Proteomes" id="UP000232221"/>
    </source>
</evidence>
<keyword evidence="2" id="KW-0378">Hydrolase</keyword>
<dbReference type="GO" id="GO:0016787">
    <property type="term" value="F:hydrolase activity"/>
    <property type="evidence" value="ECO:0007669"/>
    <property type="project" value="UniProtKB-KW"/>
</dbReference>
<dbReference type="EMBL" id="CP024968">
    <property type="protein sequence ID" value="ATZ20542.1"/>
    <property type="molecule type" value="Genomic_DNA"/>
</dbReference>
<evidence type="ECO:0000256" key="2">
    <source>
        <dbReference type="ARBA" id="ARBA00022801"/>
    </source>
</evidence>
<dbReference type="SUPFAM" id="SSF54060">
    <property type="entry name" value="His-Me finger endonucleases"/>
    <property type="match status" value="1"/>
</dbReference>
<keyword evidence="5" id="KW-1185">Reference proteome</keyword>
<reference evidence="4 5" key="1">
    <citation type="submission" date="2017-11" db="EMBL/GenBank/DDBJ databases">
        <title>Genome sequence of Mesoplasma coleopterae BARC 779 (ATCC 49583).</title>
        <authorList>
            <person name="Lo W.-S."/>
            <person name="Kuo C.-H."/>
        </authorList>
    </citation>
    <scope>NUCLEOTIDE SEQUENCE [LARGE SCALE GENOMIC DNA]</scope>
    <source>
        <strain evidence="4 5">BARC 779</strain>
    </source>
</reference>